<sequence length="790" mass="87506">VTVVVVGTTGCGKSTVIKEGLPGWTLVESKPGSESTHSFSRYMRETGSLSVDQSPPPAGSITVLDVLEVEIQTTNSGLVKWPQGLPAFDGVLICYDSSTASSYQPVESVLKGYRSTNLPIMVLSCKADLPHEMEPNDAVEILKDYDTGLIEVSSTTDPGREKMVQSFQYLLKAISLQRGPGRVIDGRNPASPDFLLGPWSRSSNNTPTSSPTIPSPTGASSTNVHIPQNSDNIDSVPGLDSVAPPSPPWMDSMGELLQENPTTGSQENVVPTDSEDTHHHNDLENSPGLPDEGPSYLSEARKNGAKKEPRPAQWADLDDLLDKLLFLAVSGDDPTFTIHFLLTYRRFATPRSVLLAMQKRMRQLDNPCGDPMFACFAQMRICHLLETWIRDYPHDFAVKGTAGALNALIKSIISKTHLLHYGSEFLPFLEQLPGLVDQDSAWALKVAISDSDSDVYTPDDEDDDETHINDAAKSDVGSGSASVDSHKVAFPSRERKASLPLPKALLAPAQLNGSNPHAYDQSPKQHIKDLVKLAQAVLNTDSDEIAQEITRQGVKRFLEIKPRDWLHYTFVSFGSGRKIDSEPITAFNAVSNLLADWVVSLILCHERPRQRAKQIEKFVEIAQKLRQMNNYSALRAFVAGINNATDDPTMEQFKARSPDQAKNLMSWDLLLQQIRSHRSEVHMSDLIRAHEGNGDTNDAYPSKIHWAKFNMMGRFITSTLQCQAQCRNSNDYDFPERSAIAELFVKIPVMSSEMQKSRLKSEDFDFDDVHPTVPPSQPRDIAGLRRLFFW</sequence>
<proteinExistence type="predicted"/>
<evidence type="ECO:0000259" key="5">
    <source>
        <dbReference type="PROSITE" id="PS50212"/>
    </source>
</evidence>
<organism evidence="6 7">
    <name type="scientific">Hebeloma cylindrosporum</name>
    <dbReference type="NCBI Taxonomy" id="76867"/>
    <lineage>
        <taxon>Eukaryota</taxon>
        <taxon>Fungi</taxon>
        <taxon>Dikarya</taxon>
        <taxon>Basidiomycota</taxon>
        <taxon>Agaricomycotina</taxon>
        <taxon>Agaricomycetes</taxon>
        <taxon>Agaricomycetidae</taxon>
        <taxon>Agaricales</taxon>
        <taxon>Agaricineae</taxon>
        <taxon>Hymenogastraceae</taxon>
        <taxon>Hebeloma</taxon>
    </lineage>
</organism>
<dbReference type="CDD" id="cd06224">
    <property type="entry name" value="REM"/>
    <property type="match status" value="1"/>
</dbReference>
<feature type="region of interest" description="Disordered" evidence="3">
    <location>
        <begin position="472"/>
        <end position="495"/>
    </location>
</feature>
<gene>
    <name evidence="6" type="ORF">M413DRAFT_61272</name>
</gene>
<dbReference type="Gene3D" id="1.20.870.10">
    <property type="entry name" value="Son of sevenless (SoS) protein Chain: S domain 1"/>
    <property type="match status" value="1"/>
</dbReference>
<dbReference type="Gene3D" id="3.40.50.300">
    <property type="entry name" value="P-loop containing nucleotide triphosphate hydrolases"/>
    <property type="match status" value="1"/>
</dbReference>
<dbReference type="HOGENOM" id="CLU_005431_1_0_1"/>
<evidence type="ECO:0000313" key="7">
    <source>
        <dbReference type="Proteomes" id="UP000053424"/>
    </source>
</evidence>
<name>A0A0C2Z4R5_HEBCY</name>
<dbReference type="InterPro" id="IPR036964">
    <property type="entry name" value="RASGEF_cat_dom_sf"/>
</dbReference>
<dbReference type="PANTHER" id="PTHR23113:SF348">
    <property type="entry name" value="GUANYL-NUCLEOTIDE EXCHANGE FACTOR RASGEF, PUTATIVE (AFU_ORTHOLOGUE AFUA_1G04700)-RELATED"/>
    <property type="match status" value="1"/>
</dbReference>
<dbReference type="SUPFAM" id="SSF52540">
    <property type="entry name" value="P-loop containing nucleoside triphosphate hydrolases"/>
    <property type="match status" value="1"/>
</dbReference>
<feature type="compositionally biased region" description="Polar residues" evidence="3">
    <location>
        <begin position="223"/>
        <end position="233"/>
    </location>
</feature>
<evidence type="ECO:0000259" key="4">
    <source>
        <dbReference type="PROSITE" id="PS50009"/>
    </source>
</evidence>
<feature type="domain" description="Ras-GEF" evidence="4">
    <location>
        <begin position="541"/>
        <end position="790"/>
    </location>
</feature>
<dbReference type="Gene3D" id="1.10.840.10">
    <property type="entry name" value="Ras guanine-nucleotide exchange factors catalytic domain"/>
    <property type="match status" value="1"/>
</dbReference>
<protein>
    <recommendedName>
        <fullName evidence="8">Ras GEF</fullName>
    </recommendedName>
</protein>
<dbReference type="CDD" id="cd00882">
    <property type="entry name" value="Ras_like_GTPase"/>
    <property type="match status" value="1"/>
</dbReference>
<dbReference type="Pfam" id="PF00618">
    <property type="entry name" value="RasGEF_N"/>
    <property type="match status" value="1"/>
</dbReference>
<dbReference type="GO" id="GO:0005886">
    <property type="term" value="C:plasma membrane"/>
    <property type="evidence" value="ECO:0007669"/>
    <property type="project" value="TreeGrafter"/>
</dbReference>
<reference evidence="6 7" key="1">
    <citation type="submission" date="2014-04" db="EMBL/GenBank/DDBJ databases">
        <authorList>
            <consortium name="DOE Joint Genome Institute"/>
            <person name="Kuo A."/>
            <person name="Gay G."/>
            <person name="Dore J."/>
            <person name="Kohler A."/>
            <person name="Nagy L.G."/>
            <person name="Floudas D."/>
            <person name="Copeland A."/>
            <person name="Barry K.W."/>
            <person name="Cichocki N."/>
            <person name="Veneault-Fourrey C."/>
            <person name="LaButti K."/>
            <person name="Lindquist E.A."/>
            <person name="Lipzen A."/>
            <person name="Lundell T."/>
            <person name="Morin E."/>
            <person name="Murat C."/>
            <person name="Sun H."/>
            <person name="Tunlid A."/>
            <person name="Henrissat B."/>
            <person name="Grigoriev I.V."/>
            <person name="Hibbett D.S."/>
            <person name="Martin F."/>
            <person name="Nordberg H.P."/>
            <person name="Cantor M.N."/>
            <person name="Hua S.X."/>
        </authorList>
    </citation>
    <scope>NUCLEOTIDE SEQUENCE [LARGE SCALE GENOMIC DNA]</scope>
    <source>
        <strain evidence="7">h7</strain>
    </source>
</reference>
<feature type="domain" description="N-terminal Ras-GEF" evidence="5">
    <location>
        <begin position="308"/>
        <end position="433"/>
    </location>
</feature>
<evidence type="ECO:0000256" key="1">
    <source>
        <dbReference type="ARBA" id="ARBA00022658"/>
    </source>
</evidence>
<dbReference type="EMBL" id="KN831769">
    <property type="protein sequence ID" value="KIM48182.1"/>
    <property type="molecule type" value="Genomic_DNA"/>
</dbReference>
<dbReference type="InterPro" id="IPR027417">
    <property type="entry name" value="P-loop_NTPase"/>
</dbReference>
<dbReference type="OrthoDB" id="28357at2759"/>
<dbReference type="Proteomes" id="UP000053424">
    <property type="component" value="Unassembled WGS sequence"/>
</dbReference>
<dbReference type="Pfam" id="PF00617">
    <property type="entry name" value="RasGEF"/>
    <property type="match status" value="1"/>
</dbReference>
<dbReference type="GO" id="GO:0007265">
    <property type="term" value="P:Ras protein signal transduction"/>
    <property type="evidence" value="ECO:0007669"/>
    <property type="project" value="TreeGrafter"/>
</dbReference>
<keyword evidence="1 2" id="KW-0344">Guanine-nucleotide releasing factor</keyword>
<keyword evidence="7" id="KW-1185">Reference proteome</keyword>
<dbReference type="InterPro" id="IPR001895">
    <property type="entry name" value="RASGEF_cat_dom"/>
</dbReference>
<dbReference type="InterPro" id="IPR000651">
    <property type="entry name" value="Ras-like_Gua-exchang_fac_N"/>
</dbReference>
<feature type="compositionally biased region" description="Polar residues" evidence="3">
    <location>
        <begin position="259"/>
        <end position="271"/>
    </location>
</feature>
<reference evidence="7" key="2">
    <citation type="submission" date="2015-01" db="EMBL/GenBank/DDBJ databases">
        <title>Evolutionary Origins and Diversification of the Mycorrhizal Mutualists.</title>
        <authorList>
            <consortium name="DOE Joint Genome Institute"/>
            <consortium name="Mycorrhizal Genomics Consortium"/>
            <person name="Kohler A."/>
            <person name="Kuo A."/>
            <person name="Nagy L.G."/>
            <person name="Floudas D."/>
            <person name="Copeland A."/>
            <person name="Barry K.W."/>
            <person name="Cichocki N."/>
            <person name="Veneault-Fourrey C."/>
            <person name="LaButti K."/>
            <person name="Lindquist E.A."/>
            <person name="Lipzen A."/>
            <person name="Lundell T."/>
            <person name="Morin E."/>
            <person name="Murat C."/>
            <person name="Riley R."/>
            <person name="Ohm R."/>
            <person name="Sun H."/>
            <person name="Tunlid A."/>
            <person name="Henrissat B."/>
            <person name="Grigoriev I.V."/>
            <person name="Hibbett D.S."/>
            <person name="Martin F."/>
        </authorList>
    </citation>
    <scope>NUCLEOTIDE SEQUENCE [LARGE SCALE GENOMIC DNA]</scope>
    <source>
        <strain evidence="7">h7</strain>
    </source>
</reference>
<evidence type="ECO:0000313" key="6">
    <source>
        <dbReference type="EMBL" id="KIM48182.1"/>
    </source>
</evidence>
<evidence type="ECO:0000256" key="3">
    <source>
        <dbReference type="SAM" id="MobiDB-lite"/>
    </source>
</evidence>
<feature type="region of interest" description="Disordered" evidence="3">
    <location>
        <begin position="180"/>
        <end position="311"/>
    </location>
</feature>
<accession>A0A0C2Z4R5</accession>
<dbReference type="PROSITE" id="PS50009">
    <property type="entry name" value="RASGEF_CAT"/>
    <property type="match status" value="1"/>
</dbReference>
<dbReference type="PROSITE" id="PS50212">
    <property type="entry name" value="RASGEF_NTER"/>
    <property type="match status" value="1"/>
</dbReference>
<feature type="compositionally biased region" description="Basic and acidic residues" evidence="3">
    <location>
        <begin position="299"/>
        <end position="310"/>
    </location>
</feature>
<evidence type="ECO:0008006" key="8">
    <source>
        <dbReference type="Google" id="ProtNLM"/>
    </source>
</evidence>
<dbReference type="STRING" id="686832.A0A0C2Z4R5"/>
<dbReference type="SUPFAM" id="SSF48366">
    <property type="entry name" value="Ras GEF"/>
    <property type="match status" value="1"/>
</dbReference>
<feature type="compositionally biased region" description="Low complexity" evidence="3">
    <location>
        <begin position="474"/>
        <end position="483"/>
    </location>
</feature>
<feature type="compositionally biased region" description="Low complexity" evidence="3">
    <location>
        <begin position="198"/>
        <end position="222"/>
    </location>
</feature>
<feature type="compositionally biased region" description="Basic and acidic residues" evidence="3">
    <location>
        <begin position="484"/>
        <end position="495"/>
    </location>
</feature>
<dbReference type="SMART" id="SM00147">
    <property type="entry name" value="RasGEF"/>
    <property type="match status" value="1"/>
</dbReference>
<dbReference type="InterPro" id="IPR023578">
    <property type="entry name" value="Ras_GEF_dom_sf"/>
</dbReference>
<dbReference type="PANTHER" id="PTHR23113">
    <property type="entry name" value="GUANINE NUCLEOTIDE EXCHANGE FACTOR"/>
    <property type="match status" value="1"/>
</dbReference>
<evidence type="ECO:0000256" key="2">
    <source>
        <dbReference type="PROSITE-ProRule" id="PRU00168"/>
    </source>
</evidence>
<dbReference type="GO" id="GO:0005085">
    <property type="term" value="F:guanyl-nucleotide exchange factor activity"/>
    <property type="evidence" value="ECO:0007669"/>
    <property type="project" value="UniProtKB-KW"/>
</dbReference>
<dbReference type="InterPro" id="IPR008937">
    <property type="entry name" value="Ras-like_GEF"/>
</dbReference>
<dbReference type="AlphaFoldDB" id="A0A0C2Z4R5"/>
<feature type="non-terminal residue" evidence="6">
    <location>
        <position position="1"/>
    </location>
</feature>